<reference evidence="2" key="1">
    <citation type="submission" date="2014-09" db="EMBL/GenBank/DDBJ databases">
        <title>Vibrio variabilis JCM 19239. (C206) whole genome shotgun sequence.</title>
        <authorList>
            <person name="Sawabe T."/>
            <person name="Meirelles P."/>
            <person name="Nakanishi M."/>
            <person name="Sayaka M."/>
            <person name="Hattori M."/>
            <person name="Ohkuma M."/>
        </authorList>
    </citation>
    <scope>NUCLEOTIDE SEQUENCE [LARGE SCALE GENOMIC DNA]</scope>
    <source>
        <strain evidence="2">JCM 19239</strain>
    </source>
</reference>
<evidence type="ECO:0000313" key="1">
    <source>
        <dbReference type="EMBL" id="GAL28427.1"/>
    </source>
</evidence>
<dbReference type="PROSITE" id="PS51257">
    <property type="entry name" value="PROKAR_LIPOPROTEIN"/>
    <property type="match status" value="1"/>
</dbReference>
<organism evidence="1 2">
    <name type="scientific">Vibrio variabilis</name>
    <dbReference type="NCBI Taxonomy" id="990271"/>
    <lineage>
        <taxon>Bacteria</taxon>
        <taxon>Pseudomonadati</taxon>
        <taxon>Pseudomonadota</taxon>
        <taxon>Gammaproteobacteria</taxon>
        <taxon>Vibrionales</taxon>
        <taxon>Vibrionaceae</taxon>
        <taxon>Vibrio</taxon>
    </lineage>
</organism>
<comment type="caution">
    <text evidence="1">The sequence shown here is derived from an EMBL/GenBank/DDBJ whole genome shotgun (WGS) entry which is preliminary data.</text>
</comment>
<evidence type="ECO:0008006" key="3">
    <source>
        <dbReference type="Google" id="ProtNLM"/>
    </source>
</evidence>
<gene>
    <name evidence="1" type="ORF">JCM19239_4867</name>
</gene>
<evidence type="ECO:0000313" key="2">
    <source>
        <dbReference type="Proteomes" id="UP000029223"/>
    </source>
</evidence>
<name>A0ABQ0JI46_9VIBR</name>
<protein>
    <recommendedName>
        <fullName evidence="3">Lipoprotein</fullName>
    </recommendedName>
</protein>
<proteinExistence type="predicted"/>
<dbReference type="EMBL" id="BBMS01000043">
    <property type="protein sequence ID" value="GAL28427.1"/>
    <property type="molecule type" value="Genomic_DNA"/>
</dbReference>
<dbReference type="Proteomes" id="UP000029223">
    <property type="component" value="Unassembled WGS sequence"/>
</dbReference>
<accession>A0ABQ0JI46</accession>
<keyword evidence="2" id="KW-1185">Reference proteome</keyword>
<sequence length="158" mass="17190">MNKTMVVGLTAALLVGCGEPKSQQENRLAITQQNVSGAWQCDYKLTDIKTKVYVSYGKSGDFSGRVFLNYPLTTGKSAVTVELVTSGSWHLEGVMLTERFEVLSMVSANSNGNALSEPLAKALREYQLLTTEVLTLSASTMTLKEIGGEQTQCIRRTS</sequence>